<gene>
    <name evidence="1" type="ORF">FHR19_000317</name>
</gene>
<dbReference type="GO" id="GO:0016788">
    <property type="term" value="F:hydrolase activity, acting on ester bonds"/>
    <property type="evidence" value="ECO:0007669"/>
    <property type="project" value="UniProtKB-ARBA"/>
</dbReference>
<evidence type="ECO:0000313" key="1">
    <source>
        <dbReference type="EMBL" id="MBB5696992.1"/>
    </source>
</evidence>
<comment type="caution">
    <text evidence="1">The sequence shown here is derived from an EMBL/GenBank/DDBJ whole genome shotgun (WGS) entry which is preliminary data.</text>
</comment>
<protein>
    <submittedName>
        <fullName evidence="1">Uncharacterized protein</fullName>
    </submittedName>
</protein>
<dbReference type="EMBL" id="JACIJJ010000001">
    <property type="protein sequence ID" value="MBB5696992.1"/>
    <property type="molecule type" value="Genomic_DNA"/>
</dbReference>
<proteinExistence type="predicted"/>
<dbReference type="Proteomes" id="UP000557739">
    <property type="component" value="Unassembled WGS sequence"/>
</dbReference>
<dbReference type="InterPro" id="IPR036514">
    <property type="entry name" value="SGNH_hydro_sf"/>
</dbReference>
<sequence>MTTLSTTGRVRQADYSDLSRLFTDAGKTTPATAVGQTILGATALGGENITPGTGMQVAKIGEKFAVLSTSTGSMVFDGAAGYLTGSDLPETSHIVYYLQTVANGTNQRPWKATGSGNSDVSLRAAVGVATVADKRAGSGEAAMNVNIGNAPTLTREVVSIRNNGVTLDVWRNGVKVATGAARNTASITAMSTLATNVGAGIIVGEVAFYSIAQSDADFDADHAALVASWPQPVAVPVITIDNQDSIRGLSARAATYPVAGTLANITGTPASLHARVLRVADGTTAKALTNTGAAFSGLSFTGGSVTNIPAGGPYTMQYEVRDAGGTVLHTINGGIDFMVGFVVWNFASSSTGVRMGEEDVGSASNMALLNANLSPLWRANGQFGAGYRALHAALSPITGEPTIVVNTGIGGTVLANWEGDADAAPGTPVASNRPFQLTINTFATTAAKPDLGLFGAGANDTFKPYDSAQASVVRSRNLHQTKIQKVFQKFLTLIGRPDVPVIVMGTNNRVADASNEASPDGNTRPTMTRGAEIAWSRSVPQGRYVGVMDLPLVSGDIHLTQFGHEELGRRIAGAYQSILAGQRFMPRITTATFVPGGAEVTVQHSSGNDLNAQPTNGYSGFVVRDETRAIVPLTGPVTKPSATAVMVPFARDPAKAYTIAHQPGTRTLPQADMLKDNNGLPVEPTITAVGEVLVGSQRVNVSNV</sequence>
<dbReference type="SUPFAM" id="SSF52266">
    <property type="entry name" value="SGNH hydrolase"/>
    <property type="match status" value="1"/>
</dbReference>
<keyword evidence="2" id="KW-1185">Reference proteome</keyword>
<name>A0A7W9AM41_9SPHN</name>
<evidence type="ECO:0000313" key="2">
    <source>
        <dbReference type="Proteomes" id="UP000557739"/>
    </source>
</evidence>
<dbReference type="Gene3D" id="3.40.50.1110">
    <property type="entry name" value="SGNH hydrolase"/>
    <property type="match status" value="1"/>
</dbReference>
<accession>A0A7W9AM41</accession>
<dbReference type="AlphaFoldDB" id="A0A7W9AM41"/>
<dbReference type="RefSeq" id="WP_184023571.1">
    <property type="nucleotide sequence ID" value="NZ_JACIJJ010000001.1"/>
</dbReference>
<organism evidence="1 2">
    <name type="scientific">Sphingomonas yantingensis</name>
    <dbReference type="NCBI Taxonomy" id="1241761"/>
    <lineage>
        <taxon>Bacteria</taxon>
        <taxon>Pseudomonadati</taxon>
        <taxon>Pseudomonadota</taxon>
        <taxon>Alphaproteobacteria</taxon>
        <taxon>Sphingomonadales</taxon>
        <taxon>Sphingomonadaceae</taxon>
        <taxon>Sphingomonas</taxon>
    </lineage>
</organism>
<reference evidence="1 2" key="1">
    <citation type="submission" date="2020-08" db="EMBL/GenBank/DDBJ databases">
        <title>Genomic Encyclopedia of Type Strains, Phase IV (KMG-IV): sequencing the most valuable type-strain genomes for metagenomic binning, comparative biology and taxonomic classification.</title>
        <authorList>
            <person name="Goeker M."/>
        </authorList>
    </citation>
    <scope>NUCLEOTIDE SEQUENCE [LARGE SCALE GENOMIC DNA]</scope>
    <source>
        <strain evidence="1 2">DSM 27244</strain>
    </source>
</reference>